<reference evidence="1 2" key="1">
    <citation type="submission" date="2015-11" db="EMBL/GenBank/DDBJ databases">
        <title>Genomic analysis of 38 Legionella species identifies large and diverse effector repertoires.</title>
        <authorList>
            <person name="Burstein D."/>
            <person name="Amaro F."/>
            <person name="Zusman T."/>
            <person name="Lifshitz Z."/>
            <person name="Cohen O."/>
            <person name="Gilbert J.A."/>
            <person name="Pupko T."/>
            <person name="Shuman H.A."/>
            <person name="Segal G."/>
        </authorList>
    </citation>
    <scope>NUCLEOTIDE SEQUENCE [LARGE SCALE GENOMIC DNA]</scope>
    <source>
        <strain evidence="1 2">ATCC 49505</strain>
    </source>
</reference>
<dbReference type="STRING" id="45068.Llon_0505"/>
<comment type="caution">
    <text evidence="1">The sequence shown here is derived from an EMBL/GenBank/DDBJ whole genome shotgun (WGS) entry which is preliminary data.</text>
</comment>
<dbReference type="RefSeq" id="WP_058528515.1">
    <property type="nucleotide sequence ID" value="NZ_CAAAHZ010000001.1"/>
</dbReference>
<protein>
    <submittedName>
        <fullName evidence="1">Substrate of the Dot/Icm secretion system</fullName>
    </submittedName>
</protein>
<gene>
    <name evidence="1" type="ORF">Llon_0505</name>
</gene>
<proteinExistence type="predicted"/>
<accession>A0A0W0VR20</accession>
<dbReference type="Proteomes" id="UP000054997">
    <property type="component" value="Unassembled WGS sequence"/>
</dbReference>
<dbReference type="EMBL" id="LNYK01000007">
    <property type="protein sequence ID" value="KTD22631.1"/>
    <property type="molecule type" value="Genomic_DNA"/>
</dbReference>
<keyword evidence="2" id="KW-1185">Reference proteome</keyword>
<sequence length="181" mass="21021">MKEKQEQTEQEIKRLIALKKKQEEETLSQQELIKLQNFYQKHPGYENLSSEEMQKKLDEDLRVKKVQVISDGDIDPIIQAYNDKYKNETWYKEPVTQGNETTFTFPSLKEASSFFLEQAKNVQEPFIIVDGKTNKVMAYSKGDGKLYHSDGKEFEQGHTLTPGEHDAAKFEIPDLPKSLKM</sequence>
<evidence type="ECO:0000313" key="2">
    <source>
        <dbReference type="Proteomes" id="UP000054997"/>
    </source>
</evidence>
<name>A0A0W0VR20_9GAMM</name>
<dbReference type="OrthoDB" id="5653112at2"/>
<organism evidence="1 2">
    <name type="scientific">Legionella londiniensis</name>
    <dbReference type="NCBI Taxonomy" id="45068"/>
    <lineage>
        <taxon>Bacteria</taxon>
        <taxon>Pseudomonadati</taxon>
        <taxon>Pseudomonadota</taxon>
        <taxon>Gammaproteobacteria</taxon>
        <taxon>Legionellales</taxon>
        <taxon>Legionellaceae</taxon>
        <taxon>Legionella</taxon>
    </lineage>
</organism>
<evidence type="ECO:0000313" key="1">
    <source>
        <dbReference type="EMBL" id="KTD22631.1"/>
    </source>
</evidence>
<dbReference type="PATRIC" id="fig|45068.5.peg.545"/>
<dbReference type="AlphaFoldDB" id="A0A0W0VR20"/>